<dbReference type="InterPro" id="IPR011042">
    <property type="entry name" value="6-blade_b-propeller_TolB-like"/>
</dbReference>
<gene>
    <name evidence="1" type="ORF">KP79_PYT08694</name>
</gene>
<name>A0A210PEI9_MIZYE</name>
<dbReference type="AlphaFoldDB" id="A0A210PEI9"/>
<evidence type="ECO:0000313" key="1">
    <source>
        <dbReference type="EMBL" id="OWF34900.1"/>
    </source>
</evidence>
<organism evidence="1 2">
    <name type="scientific">Mizuhopecten yessoensis</name>
    <name type="common">Japanese scallop</name>
    <name type="synonym">Patinopecten yessoensis</name>
    <dbReference type="NCBI Taxonomy" id="6573"/>
    <lineage>
        <taxon>Eukaryota</taxon>
        <taxon>Metazoa</taxon>
        <taxon>Spiralia</taxon>
        <taxon>Lophotrochozoa</taxon>
        <taxon>Mollusca</taxon>
        <taxon>Bivalvia</taxon>
        <taxon>Autobranchia</taxon>
        <taxon>Pteriomorphia</taxon>
        <taxon>Pectinida</taxon>
        <taxon>Pectinoidea</taxon>
        <taxon>Pectinidae</taxon>
        <taxon>Mizuhopecten</taxon>
    </lineage>
</organism>
<keyword evidence="2" id="KW-1185">Reference proteome</keyword>
<dbReference type="EMBL" id="NEDP02076747">
    <property type="protein sequence ID" value="OWF34900.1"/>
    <property type="molecule type" value="Genomic_DNA"/>
</dbReference>
<dbReference type="Gene3D" id="2.120.10.30">
    <property type="entry name" value="TolB, C-terminal domain"/>
    <property type="match status" value="1"/>
</dbReference>
<evidence type="ECO:0000313" key="2">
    <source>
        <dbReference type="Proteomes" id="UP000242188"/>
    </source>
</evidence>
<dbReference type="SUPFAM" id="SSF101898">
    <property type="entry name" value="NHL repeat"/>
    <property type="match status" value="1"/>
</dbReference>
<dbReference type="Proteomes" id="UP000242188">
    <property type="component" value="Unassembled WGS sequence"/>
</dbReference>
<proteinExistence type="predicted"/>
<accession>A0A210PEI9</accession>
<sequence>MACQDHGKDKYMVCISCNACICSTCIDEQCHDGHIFRSFETVAKIVVKNLEKISDNVPFAELESDLKVTSTRFIQEDNVFVNSKREVLKRREQLGQLLDVVTENTITQLEKQREITSKDLDEFKLQTTEKLQKIREFQDGIERLKANDNLLEVIEQGWKIKAPEVVQLEFPKVNRLEFIPDITDKTDNIETLFGELVQQEGYAQDTIYPYGNSAVSRCNIPSSASSVCTLDLYGDGPEKHTSPKIYQDGPTDISTELKAASTSRSIKCDFNLTPIRKFDVSSAAFAMRPGVDGNVWLKCYRDDNIKLVGRDGILKYCVPCNTTVSDILVSPVTNQVMVSCPSKKCIKEVVTKQDKHFLATSTVIRTEPLAPNNICATSNGDILVTLTNKTTLSKQPNTTSVLVKYNSKGKELARVQKDVNGEDIFHIPCNICISNTGNVAIINGTTKFKGHLVVFDRELKLECRCIGLGVTVSAEEQMPDLPEKFCVNDVMFNHNNLILITEHHSRTVQLLDPLCRPLKVLISDCQAAPRSLALNTDGSVWVGFDDGDVKVYKYTCEFTSEEK</sequence>
<comment type="caution">
    <text evidence="1">The sequence shown here is derived from an EMBL/GenBank/DDBJ whole genome shotgun (WGS) entry which is preliminary data.</text>
</comment>
<reference evidence="1 2" key="1">
    <citation type="journal article" date="2017" name="Nat. Ecol. Evol.">
        <title>Scallop genome provides insights into evolution of bilaterian karyotype and development.</title>
        <authorList>
            <person name="Wang S."/>
            <person name="Zhang J."/>
            <person name="Jiao W."/>
            <person name="Li J."/>
            <person name="Xun X."/>
            <person name="Sun Y."/>
            <person name="Guo X."/>
            <person name="Huan P."/>
            <person name="Dong B."/>
            <person name="Zhang L."/>
            <person name="Hu X."/>
            <person name="Sun X."/>
            <person name="Wang J."/>
            <person name="Zhao C."/>
            <person name="Wang Y."/>
            <person name="Wang D."/>
            <person name="Huang X."/>
            <person name="Wang R."/>
            <person name="Lv J."/>
            <person name="Li Y."/>
            <person name="Zhang Z."/>
            <person name="Liu B."/>
            <person name="Lu W."/>
            <person name="Hui Y."/>
            <person name="Liang J."/>
            <person name="Zhou Z."/>
            <person name="Hou R."/>
            <person name="Li X."/>
            <person name="Liu Y."/>
            <person name="Li H."/>
            <person name="Ning X."/>
            <person name="Lin Y."/>
            <person name="Zhao L."/>
            <person name="Xing Q."/>
            <person name="Dou J."/>
            <person name="Li Y."/>
            <person name="Mao J."/>
            <person name="Guo H."/>
            <person name="Dou H."/>
            <person name="Li T."/>
            <person name="Mu C."/>
            <person name="Jiang W."/>
            <person name="Fu Q."/>
            <person name="Fu X."/>
            <person name="Miao Y."/>
            <person name="Liu J."/>
            <person name="Yu Q."/>
            <person name="Li R."/>
            <person name="Liao H."/>
            <person name="Li X."/>
            <person name="Kong Y."/>
            <person name="Jiang Z."/>
            <person name="Chourrout D."/>
            <person name="Li R."/>
            <person name="Bao Z."/>
        </authorList>
    </citation>
    <scope>NUCLEOTIDE SEQUENCE [LARGE SCALE GENOMIC DNA]</scope>
    <source>
        <strain evidence="1 2">PY_sf001</strain>
    </source>
</reference>
<protein>
    <submittedName>
        <fullName evidence="1">Tripartite motif-containing protein 5</fullName>
    </submittedName>
</protein>
<dbReference type="Gene3D" id="3.30.160.60">
    <property type="entry name" value="Classic Zinc Finger"/>
    <property type="match status" value="1"/>
</dbReference>
<dbReference type="SUPFAM" id="SSF57845">
    <property type="entry name" value="B-box zinc-binding domain"/>
    <property type="match status" value="1"/>
</dbReference>